<accession>A0A224Y4G6</accession>
<dbReference type="AlphaFoldDB" id="A0A224Y4G6"/>
<keyword evidence="1" id="KW-1133">Transmembrane helix</keyword>
<organism evidence="2">
    <name type="scientific">Panstrongylus lignarius</name>
    <dbReference type="NCBI Taxonomy" id="156445"/>
    <lineage>
        <taxon>Eukaryota</taxon>
        <taxon>Metazoa</taxon>
        <taxon>Ecdysozoa</taxon>
        <taxon>Arthropoda</taxon>
        <taxon>Hexapoda</taxon>
        <taxon>Insecta</taxon>
        <taxon>Pterygota</taxon>
        <taxon>Neoptera</taxon>
        <taxon>Paraneoptera</taxon>
        <taxon>Hemiptera</taxon>
        <taxon>Heteroptera</taxon>
        <taxon>Panheteroptera</taxon>
        <taxon>Cimicomorpha</taxon>
        <taxon>Reduviidae</taxon>
        <taxon>Triatominae</taxon>
        <taxon>Panstrongylus</taxon>
    </lineage>
</organism>
<evidence type="ECO:0000256" key="1">
    <source>
        <dbReference type="SAM" id="Phobius"/>
    </source>
</evidence>
<keyword evidence="1" id="KW-0812">Transmembrane</keyword>
<feature type="transmembrane region" description="Helical" evidence="1">
    <location>
        <begin position="12"/>
        <end position="33"/>
    </location>
</feature>
<protein>
    <submittedName>
        <fullName evidence="2">Putative secreted protein</fullName>
    </submittedName>
</protein>
<sequence length="84" mass="8907">MSGVLGPCLGDGQFTFSVALALVFVTTFSKLLLPATQIVGDFCDVSFKLVLGCFCIVNSWPSNVFKYWICCGDGTGIKFGSLPG</sequence>
<proteinExistence type="predicted"/>
<evidence type="ECO:0000313" key="2">
    <source>
        <dbReference type="EMBL" id="JAW15401.1"/>
    </source>
</evidence>
<name>A0A224Y4G6_9HEMI</name>
<dbReference type="EMBL" id="GFTR01001025">
    <property type="protein sequence ID" value="JAW15401.1"/>
    <property type="molecule type" value="Transcribed_RNA"/>
</dbReference>
<keyword evidence="1" id="KW-0472">Membrane</keyword>
<reference evidence="2" key="1">
    <citation type="journal article" date="2018" name="PLoS Negl. Trop. Dis.">
        <title>An insight into the salivary gland and fat body transcriptome of Panstrongylus lignarius (Hemiptera: Heteroptera), the main vector of Chagas disease in Peru.</title>
        <authorList>
            <person name="Nevoa J.C."/>
            <person name="Mendes M.T."/>
            <person name="da Silva M.V."/>
            <person name="Soares S.C."/>
            <person name="Oliveira C.J.F."/>
            <person name="Ribeiro J.M.C."/>
        </authorList>
    </citation>
    <scope>NUCLEOTIDE SEQUENCE</scope>
</reference>